<evidence type="ECO:0000313" key="1">
    <source>
        <dbReference type="EMBL" id="KAK3936286.1"/>
    </source>
</evidence>
<sequence length="70" mass="8056">NNSAAIRQVLKFAAQKNLNVLSNHYLHDLTIVNGALCYLRIKTRTDLIKDFYTVIIRRNSDLKQSLPPNM</sequence>
<accession>A0AAN6MZC2</accession>
<gene>
    <name evidence="1" type="ORF">QBC46DRAFT_269946</name>
</gene>
<keyword evidence="2" id="KW-1185">Reference proteome</keyword>
<dbReference type="EMBL" id="MU853888">
    <property type="protein sequence ID" value="KAK3936286.1"/>
    <property type="molecule type" value="Genomic_DNA"/>
</dbReference>
<proteinExistence type="predicted"/>
<reference evidence="2" key="1">
    <citation type="journal article" date="2023" name="Mol. Phylogenet. Evol.">
        <title>Genome-scale phylogeny and comparative genomics of the fungal order Sordariales.</title>
        <authorList>
            <person name="Hensen N."/>
            <person name="Bonometti L."/>
            <person name="Westerberg I."/>
            <person name="Brannstrom I.O."/>
            <person name="Guillou S."/>
            <person name="Cros-Aarteil S."/>
            <person name="Calhoun S."/>
            <person name="Haridas S."/>
            <person name="Kuo A."/>
            <person name="Mondo S."/>
            <person name="Pangilinan J."/>
            <person name="Riley R."/>
            <person name="LaButti K."/>
            <person name="Andreopoulos B."/>
            <person name="Lipzen A."/>
            <person name="Chen C."/>
            <person name="Yan M."/>
            <person name="Daum C."/>
            <person name="Ng V."/>
            <person name="Clum A."/>
            <person name="Steindorff A."/>
            <person name="Ohm R.A."/>
            <person name="Martin F."/>
            <person name="Silar P."/>
            <person name="Natvig D.O."/>
            <person name="Lalanne C."/>
            <person name="Gautier V."/>
            <person name="Ament-Velasquez S.L."/>
            <person name="Kruys A."/>
            <person name="Hutchinson M.I."/>
            <person name="Powell A.J."/>
            <person name="Barry K."/>
            <person name="Miller A.N."/>
            <person name="Grigoriev I.V."/>
            <person name="Debuchy R."/>
            <person name="Gladieux P."/>
            <person name="Hiltunen Thoren M."/>
            <person name="Johannesson H."/>
        </authorList>
    </citation>
    <scope>NUCLEOTIDE SEQUENCE [LARGE SCALE GENOMIC DNA]</scope>
    <source>
        <strain evidence="2">CBS 340.73</strain>
    </source>
</reference>
<feature type="non-terminal residue" evidence="1">
    <location>
        <position position="1"/>
    </location>
</feature>
<dbReference type="AlphaFoldDB" id="A0AAN6MZC2"/>
<organism evidence="1 2">
    <name type="scientific">Diplogelasinospora grovesii</name>
    <dbReference type="NCBI Taxonomy" id="303347"/>
    <lineage>
        <taxon>Eukaryota</taxon>
        <taxon>Fungi</taxon>
        <taxon>Dikarya</taxon>
        <taxon>Ascomycota</taxon>
        <taxon>Pezizomycotina</taxon>
        <taxon>Sordariomycetes</taxon>
        <taxon>Sordariomycetidae</taxon>
        <taxon>Sordariales</taxon>
        <taxon>Diplogelasinosporaceae</taxon>
        <taxon>Diplogelasinospora</taxon>
    </lineage>
</organism>
<name>A0AAN6MZC2_9PEZI</name>
<dbReference type="Proteomes" id="UP001303473">
    <property type="component" value="Unassembled WGS sequence"/>
</dbReference>
<evidence type="ECO:0000313" key="2">
    <source>
        <dbReference type="Proteomes" id="UP001303473"/>
    </source>
</evidence>
<comment type="caution">
    <text evidence="1">The sequence shown here is derived from an EMBL/GenBank/DDBJ whole genome shotgun (WGS) entry which is preliminary data.</text>
</comment>
<protein>
    <submittedName>
        <fullName evidence="1">Uncharacterized protein</fullName>
    </submittedName>
</protein>